<gene>
    <name evidence="2" type="ORF">GCM10011333_27540</name>
</gene>
<keyword evidence="3" id="KW-1185">Reference proteome</keyword>
<dbReference type="RefSeq" id="WP_188551475.1">
    <property type="nucleotide sequence ID" value="NZ_BMFY01000013.1"/>
</dbReference>
<reference evidence="2" key="1">
    <citation type="journal article" date="2014" name="Int. J. Syst. Evol. Microbiol.">
        <title>Complete genome sequence of Corynebacterium casei LMG S-19264T (=DSM 44701T), isolated from a smear-ripened cheese.</title>
        <authorList>
            <consortium name="US DOE Joint Genome Institute (JGI-PGF)"/>
            <person name="Walter F."/>
            <person name="Albersmeier A."/>
            <person name="Kalinowski J."/>
            <person name="Ruckert C."/>
        </authorList>
    </citation>
    <scope>NUCLEOTIDE SEQUENCE</scope>
    <source>
        <strain evidence="2">CGMCC 1.12785</strain>
    </source>
</reference>
<evidence type="ECO:0000313" key="3">
    <source>
        <dbReference type="Proteomes" id="UP000616114"/>
    </source>
</evidence>
<dbReference type="Proteomes" id="UP000616114">
    <property type="component" value="Unassembled WGS sequence"/>
</dbReference>
<dbReference type="InterPro" id="IPR007235">
    <property type="entry name" value="Glyco_trans_28_C"/>
</dbReference>
<reference evidence="2" key="2">
    <citation type="submission" date="2020-09" db="EMBL/GenBank/DDBJ databases">
        <authorList>
            <person name="Sun Q."/>
            <person name="Zhou Y."/>
        </authorList>
    </citation>
    <scope>NUCLEOTIDE SEQUENCE</scope>
    <source>
        <strain evidence="2">CGMCC 1.12785</strain>
    </source>
</reference>
<protein>
    <recommendedName>
        <fullName evidence="1">Glycosyl transferase family 28 C-terminal domain-containing protein</fullName>
    </recommendedName>
</protein>
<organism evidence="2 3">
    <name type="scientific">Sediminivirga luteola</name>
    <dbReference type="NCBI Taxonomy" id="1774748"/>
    <lineage>
        <taxon>Bacteria</taxon>
        <taxon>Bacillati</taxon>
        <taxon>Actinomycetota</taxon>
        <taxon>Actinomycetes</taxon>
        <taxon>Micrococcales</taxon>
        <taxon>Brevibacteriaceae</taxon>
        <taxon>Sediminivirga</taxon>
    </lineage>
</organism>
<evidence type="ECO:0000259" key="1">
    <source>
        <dbReference type="Pfam" id="PF04101"/>
    </source>
</evidence>
<dbReference type="EMBL" id="BMFY01000013">
    <property type="protein sequence ID" value="GGA23033.1"/>
    <property type="molecule type" value="Genomic_DNA"/>
</dbReference>
<dbReference type="SUPFAM" id="SSF53756">
    <property type="entry name" value="UDP-Glycosyltransferase/glycogen phosphorylase"/>
    <property type="match status" value="1"/>
</dbReference>
<feature type="domain" description="Glycosyl transferase family 28 C-terminal" evidence="1">
    <location>
        <begin position="233"/>
        <end position="270"/>
    </location>
</feature>
<proteinExistence type="predicted"/>
<dbReference type="AlphaFoldDB" id="A0A8J2U095"/>
<dbReference type="Gene3D" id="3.40.50.2000">
    <property type="entry name" value="Glycogen Phosphorylase B"/>
    <property type="match status" value="1"/>
</dbReference>
<comment type="caution">
    <text evidence="2">The sequence shown here is derived from an EMBL/GenBank/DDBJ whole genome shotgun (WGS) entry which is preliminary data.</text>
</comment>
<name>A0A8J2U095_9MICO</name>
<accession>A0A8J2U095</accession>
<dbReference type="Pfam" id="PF04101">
    <property type="entry name" value="Glyco_tran_28_C"/>
    <property type="match status" value="1"/>
</dbReference>
<evidence type="ECO:0000313" key="2">
    <source>
        <dbReference type="EMBL" id="GGA23033.1"/>
    </source>
</evidence>
<sequence>MIGYYVHHQGSGHLHRAQVLAGALGVPVTGLSSLPRPQGWAGEWVVLARDDTPADTGRDVSAHRRLHWVPRHHPGLASRMAAVSAWIQAAEPDLVIADVSVEILLLARLHGTPVATVVLPGCRADAAHQLGFDVAEAVIGMWPASARGILSGLDEAHARKFHAVGALSRFRPAEPTTRCGPGEIRRITVLHGSGGGGLSRSTLSSLRQAVPDAEVTVLGGPEGVWVDDPWPFLQRADVVVTHAGQNAIAEVAASRTPAVAVALPRPFDEQRYLLGALCRGPWPVVAAPEGGDARAWAGALRRAASLDGRAWQTWNDGRAGARFAEVIAHVRRA</sequence>
<dbReference type="GO" id="GO:0016758">
    <property type="term" value="F:hexosyltransferase activity"/>
    <property type="evidence" value="ECO:0007669"/>
    <property type="project" value="InterPro"/>
</dbReference>